<keyword evidence="3" id="KW-1185">Reference proteome</keyword>
<keyword evidence="1" id="KW-0472">Membrane</keyword>
<protein>
    <submittedName>
        <fullName evidence="2">Uncharacterized protein</fullName>
    </submittedName>
</protein>
<feature type="transmembrane region" description="Helical" evidence="1">
    <location>
        <begin position="6"/>
        <end position="23"/>
    </location>
</feature>
<evidence type="ECO:0000256" key="1">
    <source>
        <dbReference type="SAM" id="Phobius"/>
    </source>
</evidence>
<accession>A0AAE9BYL5</accession>
<sequence>MDTLKLLSTAIGFTSFLAGAFIVKSGGNTNVEMVLLGMLSMLFGCLMVLLAINSA</sequence>
<reference evidence="2" key="1">
    <citation type="submission" date="2021-05" db="EMBL/GenBank/DDBJ databases">
        <title>Diversity, taxonomy and evolution of archaeal viruses of the class Caudoviricetes.</title>
        <authorList>
            <person name="Liu Y."/>
            <person name="Demina T.A."/>
            <person name="Roux S."/>
            <person name="Aiewsakun P."/>
            <person name="Kazlauskas D."/>
            <person name="Simmonds P."/>
            <person name="Prangishvili D."/>
            <person name="Oksanen H.M."/>
            <person name="Krupovic M."/>
        </authorList>
    </citation>
    <scope>NUCLEOTIDE SEQUENCE</scope>
    <source>
        <strain evidence="2">HATV-2/44</strain>
    </source>
</reference>
<proteinExistence type="predicted"/>
<evidence type="ECO:0000313" key="2">
    <source>
        <dbReference type="EMBL" id="UBF23258.1"/>
    </source>
</evidence>
<evidence type="ECO:0000313" key="3">
    <source>
        <dbReference type="Proteomes" id="UP000827814"/>
    </source>
</evidence>
<dbReference type="Proteomes" id="UP000827814">
    <property type="component" value="Segment"/>
</dbReference>
<keyword evidence="1" id="KW-1133">Transmembrane helix</keyword>
<organism evidence="2 3">
    <name type="scientific">Haloarcula tailed virus 2</name>
    <dbReference type="NCBI Taxonomy" id="2877989"/>
    <lineage>
        <taxon>Viruses</taxon>
        <taxon>Duplodnaviria</taxon>
        <taxon>Heunggongvirae</taxon>
        <taxon>Uroviricota</taxon>
        <taxon>Caudoviricetes</taxon>
        <taxon>Thumleimavirales</taxon>
        <taxon>Soleiviridae</taxon>
        <taxon>Eilatmyovirus</taxon>
        <taxon>Eilatmyovirus salis</taxon>
        <taxon>Eilatmyovirus HATV2</taxon>
    </lineage>
</organism>
<name>A0AAE9BYL5_9CAUD</name>
<dbReference type="EMBL" id="MZ334525">
    <property type="protein sequence ID" value="UBF23258.1"/>
    <property type="molecule type" value="Genomic_DNA"/>
</dbReference>
<gene>
    <name evidence="2" type="ORF">HATV-2_gp107</name>
</gene>
<feature type="transmembrane region" description="Helical" evidence="1">
    <location>
        <begin position="35"/>
        <end position="52"/>
    </location>
</feature>
<keyword evidence="1" id="KW-0812">Transmembrane</keyword>